<protein>
    <submittedName>
        <fullName evidence="7">OFA family MFS transporter</fullName>
    </submittedName>
</protein>
<reference evidence="7 8" key="1">
    <citation type="submission" date="2019-09" db="EMBL/GenBank/DDBJ databases">
        <title>Phylogeny of genus Pseudoclavibacter and closely related genus.</title>
        <authorList>
            <person name="Li Y."/>
        </authorList>
    </citation>
    <scope>NUCLEOTIDE SEQUENCE [LARGE SCALE GENOMIC DNA]</scope>
    <source>
        <strain evidence="7 8">EGI 60007</strain>
    </source>
</reference>
<accession>A0A6H9WBE0</accession>
<evidence type="ECO:0000256" key="5">
    <source>
        <dbReference type="SAM" id="Phobius"/>
    </source>
</evidence>
<name>A0A6H9WBE0_9MICO</name>
<gene>
    <name evidence="7" type="ORF">F8O04_12310</name>
</gene>
<evidence type="ECO:0000256" key="3">
    <source>
        <dbReference type="ARBA" id="ARBA00022989"/>
    </source>
</evidence>
<evidence type="ECO:0000313" key="8">
    <source>
        <dbReference type="Proteomes" id="UP000431744"/>
    </source>
</evidence>
<organism evidence="7 8">
    <name type="scientific">Pseudoclavibacter endophyticus</name>
    <dbReference type="NCBI Taxonomy" id="1778590"/>
    <lineage>
        <taxon>Bacteria</taxon>
        <taxon>Bacillati</taxon>
        <taxon>Actinomycetota</taxon>
        <taxon>Actinomycetes</taxon>
        <taxon>Micrococcales</taxon>
        <taxon>Microbacteriaceae</taxon>
        <taxon>Pseudoclavibacter</taxon>
    </lineage>
</organism>
<dbReference type="PANTHER" id="PTHR11360">
    <property type="entry name" value="MONOCARBOXYLATE TRANSPORTER"/>
    <property type="match status" value="1"/>
</dbReference>
<sequence>MRRRSLRRRSRVSVTTVKRSTALQSITAGPGFNRWLIPPAALAVHLCIGQAYATSVYKSSLIDHFQASQTAIGVIFSIAIVMLGLSAAVFGTWVDRFGPRRAMIVAAICWAVGFFVGALGIATGQLWLVYLGYGGIGGIGLGIGYISPVSTLIKWFPDRPGLATGLAIMGFGGGAMIASPLSSWLLGAFDPAFATNDGVATGDAVMKLFLTLGAIYLVVMLFGAWIVRVPAPGWAPKGFDPAALKAKPLVTTSHTSANSALRTPQFWLLWVALFCNVTAGIGVLEQAAPMIQDFFRDSPFAVSATAAAGFVGLLSLCNMGGRFVWSSVSDFIGRKNMYLVYLAGGVGLYLLLAFTGSSTVVVFILVTAVIISFYGGGFATAPAYLRDLFGTYQVGAIHGRLLTAWSAAGIAGPLIVNGVLDTRGEPGTLHAGDYRPALLLMVGILVVGLIANLLIRAVASKHHADPEVVRAATGVGSGSAISGASGDGPDAVGAGASGVATATGAAAKPRVPPIVAWIIVGVPLAYGVVQTFINALKLFE</sequence>
<feature type="transmembrane region" description="Helical" evidence="5">
    <location>
        <begin position="35"/>
        <end position="52"/>
    </location>
</feature>
<feature type="transmembrane region" description="Helical" evidence="5">
    <location>
        <begin position="360"/>
        <end position="385"/>
    </location>
</feature>
<dbReference type="PANTHER" id="PTHR11360:SF317">
    <property type="entry name" value="MAJOR FACILITATOR SUPERFAMILY (MFS) PROFILE DOMAIN-CONTAINING PROTEIN-RELATED"/>
    <property type="match status" value="1"/>
</dbReference>
<feature type="domain" description="Major facilitator superfamily (MFS) profile" evidence="6">
    <location>
        <begin position="36"/>
        <end position="460"/>
    </location>
</feature>
<dbReference type="SUPFAM" id="SSF103473">
    <property type="entry name" value="MFS general substrate transporter"/>
    <property type="match status" value="1"/>
</dbReference>
<feature type="transmembrane region" description="Helical" evidence="5">
    <location>
        <begin position="266"/>
        <end position="284"/>
    </location>
</feature>
<dbReference type="Pfam" id="PF07690">
    <property type="entry name" value="MFS_1"/>
    <property type="match status" value="1"/>
</dbReference>
<comment type="caution">
    <text evidence="7">The sequence shown here is derived from an EMBL/GenBank/DDBJ whole genome shotgun (WGS) entry which is preliminary data.</text>
</comment>
<dbReference type="Proteomes" id="UP000431744">
    <property type="component" value="Unassembled WGS sequence"/>
</dbReference>
<evidence type="ECO:0000256" key="1">
    <source>
        <dbReference type="ARBA" id="ARBA00004651"/>
    </source>
</evidence>
<dbReference type="PROSITE" id="PS50850">
    <property type="entry name" value="MFS"/>
    <property type="match status" value="1"/>
</dbReference>
<dbReference type="InterPro" id="IPR011701">
    <property type="entry name" value="MFS"/>
</dbReference>
<dbReference type="InterPro" id="IPR020846">
    <property type="entry name" value="MFS_dom"/>
</dbReference>
<feature type="transmembrane region" description="Helical" evidence="5">
    <location>
        <begin position="436"/>
        <end position="455"/>
    </location>
</feature>
<feature type="transmembrane region" description="Helical" evidence="5">
    <location>
        <begin position="72"/>
        <end position="90"/>
    </location>
</feature>
<dbReference type="AlphaFoldDB" id="A0A6H9WBE0"/>
<evidence type="ECO:0000256" key="4">
    <source>
        <dbReference type="ARBA" id="ARBA00023136"/>
    </source>
</evidence>
<dbReference type="GO" id="GO:0005886">
    <property type="term" value="C:plasma membrane"/>
    <property type="evidence" value="ECO:0007669"/>
    <property type="project" value="UniProtKB-SubCell"/>
</dbReference>
<dbReference type="InterPro" id="IPR036259">
    <property type="entry name" value="MFS_trans_sf"/>
</dbReference>
<dbReference type="CDD" id="cd17353">
    <property type="entry name" value="MFS_OFA_like"/>
    <property type="match status" value="1"/>
</dbReference>
<feature type="transmembrane region" description="Helical" evidence="5">
    <location>
        <begin position="337"/>
        <end position="354"/>
    </location>
</feature>
<evidence type="ECO:0000259" key="6">
    <source>
        <dbReference type="PROSITE" id="PS50850"/>
    </source>
</evidence>
<feature type="transmembrane region" description="Helical" evidence="5">
    <location>
        <begin position="102"/>
        <end position="121"/>
    </location>
</feature>
<dbReference type="GO" id="GO:0022857">
    <property type="term" value="F:transmembrane transporter activity"/>
    <property type="evidence" value="ECO:0007669"/>
    <property type="project" value="InterPro"/>
</dbReference>
<keyword evidence="4 5" id="KW-0472">Membrane</keyword>
<keyword evidence="2 5" id="KW-0812">Transmembrane</keyword>
<dbReference type="OrthoDB" id="9793415at2"/>
<evidence type="ECO:0000313" key="7">
    <source>
        <dbReference type="EMBL" id="KAB1647913.1"/>
    </source>
</evidence>
<feature type="transmembrane region" description="Helical" evidence="5">
    <location>
        <begin position="205"/>
        <end position="227"/>
    </location>
</feature>
<feature type="transmembrane region" description="Helical" evidence="5">
    <location>
        <begin position="304"/>
        <end position="325"/>
    </location>
</feature>
<dbReference type="EMBL" id="WBJY01000003">
    <property type="protein sequence ID" value="KAB1647913.1"/>
    <property type="molecule type" value="Genomic_DNA"/>
</dbReference>
<proteinExistence type="predicted"/>
<comment type="subcellular location">
    <subcellularLocation>
        <location evidence="1">Cell membrane</location>
        <topology evidence="1">Multi-pass membrane protein</topology>
    </subcellularLocation>
</comment>
<feature type="transmembrane region" description="Helical" evidence="5">
    <location>
        <begin position="161"/>
        <end position="185"/>
    </location>
</feature>
<dbReference type="Gene3D" id="1.20.1250.20">
    <property type="entry name" value="MFS general substrate transporter like domains"/>
    <property type="match status" value="2"/>
</dbReference>
<feature type="transmembrane region" description="Helical" evidence="5">
    <location>
        <begin position="127"/>
        <end position="149"/>
    </location>
</feature>
<feature type="transmembrane region" description="Helical" evidence="5">
    <location>
        <begin position="514"/>
        <end position="533"/>
    </location>
</feature>
<keyword evidence="8" id="KW-1185">Reference proteome</keyword>
<keyword evidence="3 5" id="KW-1133">Transmembrane helix</keyword>
<dbReference type="InterPro" id="IPR050327">
    <property type="entry name" value="Proton-linked_MCT"/>
</dbReference>
<feature type="transmembrane region" description="Helical" evidence="5">
    <location>
        <begin position="397"/>
        <end position="416"/>
    </location>
</feature>
<evidence type="ECO:0000256" key="2">
    <source>
        <dbReference type="ARBA" id="ARBA00022692"/>
    </source>
</evidence>